<name>A0A1S7LMR6_MAGMO</name>
<dbReference type="GO" id="GO:0090529">
    <property type="term" value="P:cell septum assembly"/>
    <property type="evidence" value="ECO:0007669"/>
    <property type="project" value="InterPro"/>
</dbReference>
<reference evidence="3" key="1">
    <citation type="submission" date="2015-04" db="EMBL/GenBank/DDBJ databases">
        <authorList>
            <person name="Syromyatnikov M.Y."/>
            <person name="Popov V.N."/>
        </authorList>
    </citation>
    <scope>NUCLEOTIDE SEQUENCE</scope>
    <source>
        <strain evidence="3">MO-1</strain>
    </source>
</reference>
<evidence type="ECO:0008006" key="4">
    <source>
        <dbReference type="Google" id="ProtNLM"/>
    </source>
</evidence>
<gene>
    <name evidence="3" type="ORF">MAGMO_4094</name>
</gene>
<proteinExistence type="predicted"/>
<dbReference type="GO" id="GO:0043093">
    <property type="term" value="P:FtsZ-dependent cytokinesis"/>
    <property type="evidence" value="ECO:0007669"/>
    <property type="project" value="InterPro"/>
</dbReference>
<evidence type="ECO:0000256" key="1">
    <source>
        <dbReference type="ARBA" id="ARBA00023054"/>
    </source>
</evidence>
<feature type="coiled-coil region" evidence="2">
    <location>
        <begin position="20"/>
        <end position="61"/>
    </location>
</feature>
<evidence type="ECO:0000256" key="2">
    <source>
        <dbReference type="SAM" id="Coils"/>
    </source>
</evidence>
<organism evidence="3">
    <name type="scientific">Magnetococcus massalia (strain MO-1)</name>
    <dbReference type="NCBI Taxonomy" id="451514"/>
    <lineage>
        <taxon>Bacteria</taxon>
        <taxon>Pseudomonadati</taxon>
        <taxon>Pseudomonadota</taxon>
        <taxon>Magnetococcia</taxon>
        <taxon>Magnetococcales</taxon>
        <taxon>Magnetococcaceae</taxon>
        <taxon>Magnetococcus</taxon>
    </lineage>
</organism>
<dbReference type="Gene3D" id="1.20.5.340">
    <property type="match status" value="1"/>
</dbReference>
<dbReference type="AlphaFoldDB" id="A0A1S7LMR6"/>
<dbReference type="EMBL" id="LO017727">
    <property type="protein sequence ID" value="CRH08222.1"/>
    <property type="molecule type" value="Genomic_DNA"/>
</dbReference>
<dbReference type="Pfam" id="PF06005">
    <property type="entry name" value="ZapB"/>
    <property type="match status" value="1"/>
</dbReference>
<keyword evidence="1 2" id="KW-0175">Coiled coil</keyword>
<dbReference type="GO" id="GO:0005737">
    <property type="term" value="C:cytoplasm"/>
    <property type="evidence" value="ECO:0007669"/>
    <property type="project" value="InterPro"/>
</dbReference>
<dbReference type="InterPro" id="IPR036149">
    <property type="entry name" value="APC_N_sf"/>
</dbReference>
<sequence>MDQELLGALEERWNAMAETVRTLQSENRALEQRVQEREQQLAKVANVTAQLKQKVEGLQQERSQTMGRIEGLLSRFDELD</sequence>
<evidence type="ECO:0000313" key="3">
    <source>
        <dbReference type="EMBL" id="CRH08222.1"/>
    </source>
</evidence>
<accession>A0A1S7LMR6</accession>
<dbReference type="SUPFAM" id="SSF58050">
    <property type="entry name" value="N-terminal coiled coil domain from apc"/>
    <property type="match status" value="1"/>
</dbReference>
<dbReference type="InterPro" id="IPR009252">
    <property type="entry name" value="Cell_div_ZapB"/>
</dbReference>
<protein>
    <recommendedName>
        <fullName evidence="4">Cell division protein ZapB</fullName>
    </recommendedName>
</protein>